<name>A0ABN0BJG1_BACFG</name>
<dbReference type="EMBL" id="EQ973213">
    <property type="protein sequence ID" value="EFR53046.1"/>
    <property type="molecule type" value="Genomic_DNA"/>
</dbReference>
<gene>
    <name evidence="1" type="ORF">BFAG_01741</name>
</gene>
<evidence type="ECO:0000313" key="1">
    <source>
        <dbReference type="EMBL" id="EFR53046.1"/>
    </source>
</evidence>
<reference evidence="1 2" key="1">
    <citation type="submission" date="2008-12" db="EMBL/GenBank/DDBJ databases">
        <title>Annotation of Bacteroides fragilis strain 3_1_12.</title>
        <authorList>
            <consortium name="The Broad Institute Genome Sequencing Platform"/>
            <person name="Ward D."/>
            <person name="Young S.K."/>
            <person name="Kodira C.D."/>
            <person name="Zeng Q."/>
            <person name="Koehrsen M."/>
            <person name="Alvarado L."/>
            <person name="Berlin A."/>
            <person name="Borenstein D."/>
            <person name="Chen Z."/>
            <person name="Engels R."/>
            <person name="Freedman E."/>
            <person name="Gellesch M."/>
            <person name="Goldberg J."/>
            <person name="Griggs A."/>
            <person name="Gujja S."/>
            <person name="Heiman D."/>
            <person name="Hepburn T."/>
            <person name="Howarth C."/>
            <person name="Jen D."/>
            <person name="Larson L."/>
            <person name="Lewis B."/>
            <person name="Mehta T."/>
            <person name="Park D."/>
            <person name="Pearson M."/>
            <person name="Roberts A."/>
            <person name="Saif S."/>
            <person name="Shea T."/>
            <person name="Shenoy N."/>
            <person name="Sisk P."/>
            <person name="Stolte C."/>
            <person name="Sykes S."/>
            <person name="Walk T."/>
            <person name="White J."/>
            <person name="Yandava C."/>
            <person name="Allen-Vercoe E."/>
            <person name="Strauss J."/>
            <person name="Ambrose C."/>
            <person name="Lander E."/>
            <person name="Nusbaum C."/>
            <person name="Galagan J."/>
            <person name="Birren B."/>
        </authorList>
    </citation>
    <scope>NUCLEOTIDE SEQUENCE [LARGE SCALE GENOMIC DNA]</scope>
    <source>
        <strain evidence="1 2">3_1_12</strain>
    </source>
</reference>
<dbReference type="RefSeq" id="WP_005777418.1">
    <property type="nucleotide sequence ID" value="NZ_EQ973213.1"/>
</dbReference>
<evidence type="ECO:0000313" key="2">
    <source>
        <dbReference type="Proteomes" id="UP000005101"/>
    </source>
</evidence>
<dbReference type="Proteomes" id="UP000005101">
    <property type="component" value="Unassembled WGS sequence"/>
</dbReference>
<sequence>MSYLEILCNNTDNKRINLPKVDYPPDITNKQIIEMLDFSNTMNNHHFALNDVELRILQPVFWEFHAKTGLSIDEYGDTRLIPQNLELLINLANDYIKTLDKQSMKIVIEFIKNLRPMIIDKNTIWVSGD</sequence>
<keyword evidence="2" id="KW-1185">Reference proteome</keyword>
<protein>
    <submittedName>
        <fullName evidence="1">Uncharacterized protein</fullName>
    </submittedName>
</protein>
<accession>A0ABN0BJG1</accession>
<organism evidence="1 2">
    <name type="scientific">Bacteroides fragilis 3_1_12</name>
    <dbReference type="NCBI Taxonomy" id="457424"/>
    <lineage>
        <taxon>Bacteria</taxon>
        <taxon>Pseudomonadati</taxon>
        <taxon>Bacteroidota</taxon>
        <taxon>Bacteroidia</taxon>
        <taxon>Bacteroidales</taxon>
        <taxon>Bacteroidaceae</taxon>
        <taxon>Bacteroides</taxon>
    </lineage>
</organism>
<proteinExistence type="predicted"/>